<evidence type="ECO:0000256" key="6">
    <source>
        <dbReference type="SAM" id="SignalP"/>
    </source>
</evidence>
<dbReference type="AlphaFoldDB" id="A0A8B8J0M5"/>
<dbReference type="GO" id="GO:0008289">
    <property type="term" value="F:lipid binding"/>
    <property type="evidence" value="ECO:0007669"/>
    <property type="project" value="InterPro"/>
</dbReference>
<dbReference type="CDD" id="cd00010">
    <property type="entry name" value="AAI_LTSS"/>
    <property type="match status" value="1"/>
</dbReference>
<dbReference type="GO" id="GO:0006869">
    <property type="term" value="P:lipid transport"/>
    <property type="evidence" value="ECO:0007669"/>
    <property type="project" value="InterPro"/>
</dbReference>
<accession>A0A8B8J0M5</accession>
<evidence type="ECO:0000313" key="8">
    <source>
        <dbReference type="Proteomes" id="UP000228380"/>
    </source>
</evidence>
<dbReference type="SMART" id="SM00499">
    <property type="entry name" value="AAI"/>
    <property type="match status" value="1"/>
</dbReference>
<dbReference type="GeneID" id="103696840"/>
<dbReference type="InterPro" id="IPR043325">
    <property type="entry name" value="LTSS"/>
</dbReference>
<dbReference type="InterPro" id="IPR036312">
    <property type="entry name" value="Bifun_inhib/LTP/seed_sf"/>
</dbReference>
<feature type="signal peptide" evidence="6">
    <location>
        <begin position="1"/>
        <end position="24"/>
    </location>
</feature>
<evidence type="ECO:0000256" key="3">
    <source>
        <dbReference type="ARBA" id="ARBA00023157"/>
    </source>
</evidence>
<keyword evidence="3" id="KW-1015">Disulfide bond</keyword>
<dbReference type="Proteomes" id="UP000228380">
    <property type="component" value="Chromosome 4"/>
</dbReference>
<name>A0A8B8J0M5_PHODC</name>
<evidence type="ECO:0000256" key="2">
    <source>
        <dbReference type="ARBA" id="ARBA00022729"/>
    </source>
</evidence>
<evidence type="ECO:0000256" key="5">
    <source>
        <dbReference type="SAM" id="MobiDB-lite"/>
    </source>
</evidence>
<dbReference type="PRINTS" id="PR00382">
    <property type="entry name" value="LIPIDTRNSFER"/>
</dbReference>
<dbReference type="OrthoDB" id="911994at2759"/>
<comment type="similarity">
    <text evidence="1">Belongs to the plant LTP family.</text>
</comment>
<keyword evidence="2 6" id="KW-0732">Signal</keyword>
<dbReference type="SUPFAM" id="SSF47699">
    <property type="entry name" value="Bifunctional inhibitor/lipid-transfer protein/seed storage 2S albumin"/>
    <property type="match status" value="1"/>
</dbReference>
<dbReference type="Gene3D" id="1.10.110.10">
    <property type="entry name" value="Plant lipid-transfer and hydrophobic proteins"/>
    <property type="match status" value="1"/>
</dbReference>
<dbReference type="KEGG" id="pda:103696840"/>
<feature type="region of interest" description="Disordered" evidence="5">
    <location>
        <begin position="117"/>
        <end position="176"/>
    </location>
</feature>
<sequence>MARRGIELGLALVLMAMLYVQASAQTSCTPAIASLSPCLGFITGNSSTPSSSCCSLLAGVVQTQAPCLCAVLNGAAAQQLGTIINQTQALNLPNVCNIQTPSISSCNALSRPAAAPTSQVSPSAPSVPDASSPTAALTPSVPDALSPGTPSTPSVSSIPSGTGSKTVPTTGQSSAATSSAKATPAFLFFLLLVGSYASTFSTS</sequence>
<dbReference type="PANTHER" id="PTHR33044">
    <property type="entry name" value="BIFUNCTIONAL INHIBITOR/LIPID-TRANSFER PROTEIN/SEED STORAGE 2S ALBUMIN SUPERFAMILY PROTEIN-RELATED"/>
    <property type="match status" value="1"/>
</dbReference>
<protein>
    <submittedName>
        <fullName evidence="9">Non-specific lipid transfer protein GPI-anchored 19-like</fullName>
    </submittedName>
</protein>
<evidence type="ECO:0000259" key="7">
    <source>
        <dbReference type="SMART" id="SM00499"/>
    </source>
</evidence>
<reference evidence="8" key="1">
    <citation type="journal article" date="2019" name="Nat. Commun.">
        <title>Genome-wide association mapping of date palm fruit traits.</title>
        <authorList>
            <person name="Hazzouri K.M."/>
            <person name="Gros-Balthazard M."/>
            <person name="Flowers J.M."/>
            <person name="Copetti D."/>
            <person name="Lemansour A."/>
            <person name="Lebrun M."/>
            <person name="Masmoudi K."/>
            <person name="Ferrand S."/>
            <person name="Dhar M.I."/>
            <person name="Fresquez Z.A."/>
            <person name="Rosas U."/>
            <person name="Zhang J."/>
            <person name="Talag J."/>
            <person name="Lee S."/>
            <person name="Kudrna D."/>
            <person name="Powell R.F."/>
            <person name="Leitch I.J."/>
            <person name="Krueger R.R."/>
            <person name="Wing R.A."/>
            <person name="Amiri K.M.A."/>
            <person name="Purugganan M.D."/>
        </authorList>
    </citation>
    <scope>NUCLEOTIDE SEQUENCE [LARGE SCALE GENOMIC DNA]</scope>
    <source>
        <strain evidence="8">cv. Khalas</strain>
    </source>
</reference>
<organism evidence="8 9">
    <name type="scientific">Phoenix dactylifera</name>
    <name type="common">Date palm</name>
    <dbReference type="NCBI Taxonomy" id="42345"/>
    <lineage>
        <taxon>Eukaryota</taxon>
        <taxon>Viridiplantae</taxon>
        <taxon>Streptophyta</taxon>
        <taxon>Embryophyta</taxon>
        <taxon>Tracheophyta</taxon>
        <taxon>Spermatophyta</taxon>
        <taxon>Magnoliopsida</taxon>
        <taxon>Liliopsida</taxon>
        <taxon>Arecaceae</taxon>
        <taxon>Coryphoideae</taxon>
        <taxon>Phoeniceae</taxon>
        <taxon>Phoenix</taxon>
    </lineage>
</organism>
<reference evidence="9" key="2">
    <citation type="submission" date="2025-08" db="UniProtKB">
        <authorList>
            <consortium name="RefSeq"/>
        </authorList>
    </citation>
    <scope>IDENTIFICATION</scope>
    <source>
        <tissue evidence="9">Young leaves</tissue>
    </source>
</reference>
<gene>
    <name evidence="9" type="primary">LOC103696840</name>
</gene>
<feature type="compositionally biased region" description="Low complexity" evidence="5">
    <location>
        <begin position="117"/>
        <end position="136"/>
    </location>
</feature>
<dbReference type="InterPro" id="IPR016140">
    <property type="entry name" value="Bifunc_inhib/LTP/seed_store"/>
</dbReference>
<evidence type="ECO:0000256" key="1">
    <source>
        <dbReference type="ARBA" id="ARBA00009748"/>
    </source>
</evidence>
<keyword evidence="8" id="KW-1185">Reference proteome</keyword>
<feature type="chain" id="PRO_5034055589" evidence="6">
    <location>
        <begin position="25"/>
        <end position="203"/>
    </location>
</feature>
<evidence type="ECO:0000313" key="9">
    <source>
        <dbReference type="RefSeq" id="XP_026656838.2"/>
    </source>
</evidence>
<keyword evidence="4" id="KW-0325">Glycoprotein</keyword>
<dbReference type="Pfam" id="PF14368">
    <property type="entry name" value="LTP_2"/>
    <property type="match status" value="1"/>
</dbReference>
<feature type="compositionally biased region" description="Low complexity" evidence="5">
    <location>
        <begin position="146"/>
        <end position="176"/>
    </location>
</feature>
<feature type="domain" description="Bifunctional inhibitor/plant lipid transfer protein/seed storage helical" evidence="7">
    <location>
        <begin position="28"/>
        <end position="106"/>
    </location>
</feature>
<proteinExistence type="inferred from homology"/>
<dbReference type="InterPro" id="IPR000528">
    <property type="entry name" value="Plant_nsLTP"/>
</dbReference>
<dbReference type="RefSeq" id="XP_026656838.2">
    <property type="nucleotide sequence ID" value="XM_026801037.2"/>
</dbReference>
<evidence type="ECO:0000256" key="4">
    <source>
        <dbReference type="ARBA" id="ARBA00023180"/>
    </source>
</evidence>